<reference evidence="1 2" key="1">
    <citation type="submission" date="2024-05" db="EMBL/GenBank/DDBJ databases">
        <authorList>
            <person name="Jiang F."/>
        </authorList>
    </citation>
    <scope>NUCLEOTIDE SEQUENCE [LARGE SCALE GENOMIC DNA]</scope>
    <source>
        <strain evidence="1 2">LZ166</strain>
    </source>
</reference>
<accession>A0ABV3SSB2</accession>
<name>A0ABV3SSB2_9HYPH</name>
<comment type="caution">
    <text evidence="1">The sequence shown here is derived from an EMBL/GenBank/DDBJ whole genome shotgun (WGS) entry which is preliminary data.</text>
</comment>
<sequence length="166" mass="19007">MSHMLSNTQIASWLNVSERTVSRMSGDGRLPKPISEQGRQLHLADAILPEILQHPGVMFAGSVTLQTANGPVCFEVIKPCSTFKRFGMTWAVFKCLHGRFHIREWKTAFAELPEYLDHGPIILSCIDEQVDEFPVQEAYPEVFSAPEYFWDYLQEEFKDPRHHLAS</sequence>
<dbReference type="EMBL" id="JBDPGJ010000008">
    <property type="protein sequence ID" value="MEX0409326.1"/>
    <property type="molecule type" value="Genomic_DNA"/>
</dbReference>
<evidence type="ECO:0000313" key="1">
    <source>
        <dbReference type="EMBL" id="MEX0409326.1"/>
    </source>
</evidence>
<evidence type="ECO:0008006" key="3">
    <source>
        <dbReference type="Google" id="ProtNLM"/>
    </source>
</evidence>
<evidence type="ECO:0000313" key="2">
    <source>
        <dbReference type="Proteomes" id="UP001556692"/>
    </source>
</evidence>
<gene>
    <name evidence="1" type="ORF">ABGN05_27160</name>
</gene>
<dbReference type="Proteomes" id="UP001556692">
    <property type="component" value="Unassembled WGS sequence"/>
</dbReference>
<organism evidence="1 2">
    <name type="scientific">Aquibium pacificus</name>
    <dbReference type="NCBI Taxonomy" id="3153579"/>
    <lineage>
        <taxon>Bacteria</taxon>
        <taxon>Pseudomonadati</taxon>
        <taxon>Pseudomonadota</taxon>
        <taxon>Alphaproteobacteria</taxon>
        <taxon>Hyphomicrobiales</taxon>
        <taxon>Phyllobacteriaceae</taxon>
        <taxon>Aquibium</taxon>
    </lineage>
</organism>
<protein>
    <recommendedName>
        <fullName evidence="3">Helix-turn-helix domain-containing protein</fullName>
    </recommendedName>
</protein>
<dbReference type="RefSeq" id="WP_367957177.1">
    <property type="nucleotide sequence ID" value="NZ_JBDPGJ010000008.1"/>
</dbReference>
<keyword evidence="2" id="KW-1185">Reference proteome</keyword>
<proteinExistence type="predicted"/>